<evidence type="ECO:0000256" key="1">
    <source>
        <dbReference type="SAM" id="Phobius"/>
    </source>
</evidence>
<keyword evidence="1" id="KW-0472">Membrane</keyword>
<keyword evidence="1" id="KW-0812">Transmembrane</keyword>
<sequence>MEDNWVAVTQALCQGQWPIHEGHYVPFTGLVPKKGLENGIKQWSDRPHVPFPKTRSVVVRSLILASPYLKGRWKKVEDSPPLYLALLSLLFSLTCLLHTIVKDL</sequence>
<feature type="transmembrane region" description="Helical" evidence="1">
    <location>
        <begin position="82"/>
        <end position="101"/>
    </location>
</feature>
<dbReference type="Proteomes" id="UP001187471">
    <property type="component" value="Unassembled WGS sequence"/>
</dbReference>
<keyword evidence="1" id="KW-1133">Transmembrane helix</keyword>
<reference evidence="2" key="1">
    <citation type="submission" date="2022-12" db="EMBL/GenBank/DDBJ databases">
        <title>Draft genome assemblies for two species of Escallonia (Escalloniales).</title>
        <authorList>
            <person name="Chanderbali A."/>
            <person name="Dervinis C."/>
            <person name="Anghel I."/>
            <person name="Soltis D."/>
            <person name="Soltis P."/>
            <person name="Zapata F."/>
        </authorList>
    </citation>
    <scope>NUCLEOTIDE SEQUENCE</scope>
    <source>
        <strain evidence="2">UCBG92.1500</strain>
        <tissue evidence="2">Leaf</tissue>
    </source>
</reference>
<proteinExistence type="predicted"/>
<gene>
    <name evidence="2" type="ORF">RJ640_000272</name>
</gene>
<dbReference type="EMBL" id="JAVXUO010000298">
    <property type="protein sequence ID" value="KAK2993612.1"/>
    <property type="molecule type" value="Genomic_DNA"/>
</dbReference>
<accession>A0AA88RZ25</accession>
<comment type="caution">
    <text evidence="2">The sequence shown here is derived from an EMBL/GenBank/DDBJ whole genome shotgun (WGS) entry which is preliminary data.</text>
</comment>
<dbReference type="AlphaFoldDB" id="A0AA88RZ25"/>
<evidence type="ECO:0000313" key="3">
    <source>
        <dbReference type="Proteomes" id="UP001187471"/>
    </source>
</evidence>
<evidence type="ECO:0000313" key="2">
    <source>
        <dbReference type="EMBL" id="KAK2993612.1"/>
    </source>
</evidence>
<name>A0AA88RZ25_9ASTE</name>
<organism evidence="2 3">
    <name type="scientific">Escallonia rubra</name>
    <dbReference type="NCBI Taxonomy" id="112253"/>
    <lineage>
        <taxon>Eukaryota</taxon>
        <taxon>Viridiplantae</taxon>
        <taxon>Streptophyta</taxon>
        <taxon>Embryophyta</taxon>
        <taxon>Tracheophyta</taxon>
        <taxon>Spermatophyta</taxon>
        <taxon>Magnoliopsida</taxon>
        <taxon>eudicotyledons</taxon>
        <taxon>Gunneridae</taxon>
        <taxon>Pentapetalae</taxon>
        <taxon>asterids</taxon>
        <taxon>campanulids</taxon>
        <taxon>Escalloniales</taxon>
        <taxon>Escalloniaceae</taxon>
        <taxon>Escallonia</taxon>
    </lineage>
</organism>
<keyword evidence="3" id="KW-1185">Reference proteome</keyword>
<protein>
    <submittedName>
        <fullName evidence="2">Uncharacterized protein</fullName>
    </submittedName>
</protein>